<feature type="binding site" evidence="1">
    <location>
        <position position="62"/>
    </location>
    <ligand>
        <name>Mg(2+)</name>
        <dbReference type="ChEBI" id="CHEBI:18420"/>
        <label>1</label>
    </ligand>
</feature>
<name>S3K450_TREMA</name>
<dbReference type="PATRIC" id="fig|1125699.3.peg.289"/>
<comment type="caution">
    <text evidence="2">The sequence shown here is derived from an EMBL/GenBank/DDBJ whole genome shotgun (WGS) entry which is preliminary data.</text>
</comment>
<dbReference type="EMBL" id="ATFF01000002">
    <property type="protein sequence ID" value="EPF32290.1"/>
    <property type="molecule type" value="Genomic_DNA"/>
</dbReference>
<evidence type="ECO:0000313" key="3">
    <source>
        <dbReference type="Proteomes" id="UP000014541"/>
    </source>
</evidence>
<organism evidence="2 3">
    <name type="scientific">Treponema maltophilum ATCC 51939</name>
    <dbReference type="NCBI Taxonomy" id="1125699"/>
    <lineage>
        <taxon>Bacteria</taxon>
        <taxon>Pseudomonadati</taxon>
        <taxon>Spirochaetota</taxon>
        <taxon>Spirochaetia</taxon>
        <taxon>Spirochaetales</taxon>
        <taxon>Treponemataceae</taxon>
        <taxon>Treponema</taxon>
    </lineage>
</organism>
<keyword evidence="3" id="KW-1185">Reference proteome</keyword>
<dbReference type="AlphaFoldDB" id="S3K450"/>
<keyword evidence="1" id="KW-0460">Magnesium</keyword>
<reference evidence="2 3" key="1">
    <citation type="submission" date="2013-04" db="EMBL/GenBank/DDBJ databases">
        <title>The Genome Sequence of Treponema maltophilum ATCC 51939.</title>
        <authorList>
            <consortium name="The Broad Institute Genomics Platform"/>
            <person name="Earl A."/>
            <person name="Ward D."/>
            <person name="Feldgarden M."/>
            <person name="Gevers D."/>
            <person name="Leonetti C."/>
            <person name="Blanton J.M."/>
            <person name="Dewhirst F.E."/>
            <person name="Izard J."/>
            <person name="Walker B."/>
            <person name="Young S."/>
            <person name="Zeng Q."/>
            <person name="Gargeya S."/>
            <person name="Fitzgerald M."/>
            <person name="Haas B."/>
            <person name="Abouelleil A."/>
            <person name="Allen A.W."/>
            <person name="Alvarado L."/>
            <person name="Arachchi H.M."/>
            <person name="Berlin A.M."/>
            <person name="Chapman S.B."/>
            <person name="Gainer-Dewar J."/>
            <person name="Goldberg J."/>
            <person name="Griggs A."/>
            <person name="Gujja S."/>
            <person name="Hansen M."/>
            <person name="Howarth C."/>
            <person name="Imamovic A."/>
            <person name="Ireland A."/>
            <person name="Larimer J."/>
            <person name="McCowan C."/>
            <person name="Murphy C."/>
            <person name="Pearson M."/>
            <person name="Poon T.W."/>
            <person name="Priest M."/>
            <person name="Roberts A."/>
            <person name="Saif S."/>
            <person name="Shea T."/>
            <person name="Sisk P."/>
            <person name="Sykes S."/>
            <person name="Wortman J."/>
            <person name="Nusbaum C."/>
            <person name="Birren B."/>
        </authorList>
    </citation>
    <scope>NUCLEOTIDE SEQUENCE [LARGE SCALE GENOMIC DNA]</scope>
    <source>
        <strain evidence="2 3">ATCC 51939</strain>
    </source>
</reference>
<proteinExistence type="predicted"/>
<keyword evidence="1" id="KW-0479">Metal-binding</keyword>
<accession>S3K450</accession>
<evidence type="ECO:0008006" key="4">
    <source>
        <dbReference type="Google" id="ProtNLM"/>
    </source>
</evidence>
<dbReference type="Proteomes" id="UP000014541">
    <property type="component" value="Unassembled WGS sequence"/>
</dbReference>
<feature type="binding site" evidence="1">
    <location>
        <position position="283"/>
    </location>
    <ligand>
        <name>Mg(2+)</name>
        <dbReference type="ChEBI" id="CHEBI:18420"/>
        <label>1</label>
    </ligand>
</feature>
<dbReference type="RefSeq" id="WP_016524587.1">
    <property type="nucleotide sequence ID" value="NZ_KE332518.1"/>
</dbReference>
<dbReference type="eggNOG" id="COG1397">
    <property type="taxonomic scope" value="Bacteria"/>
</dbReference>
<gene>
    <name evidence="2" type="ORF">HMPREF9194_00286</name>
</gene>
<dbReference type="STRING" id="1125699.HMPREF9194_00286"/>
<feature type="binding site" evidence="1">
    <location>
        <position position="61"/>
    </location>
    <ligand>
        <name>Mg(2+)</name>
        <dbReference type="ChEBI" id="CHEBI:18420"/>
        <label>1</label>
    </ligand>
</feature>
<dbReference type="Gene3D" id="2.60.120.560">
    <property type="entry name" value="Exo-inulinase, domain 1"/>
    <property type="match status" value="1"/>
</dbReference>
<dbReference type="Gene3D" id="1.10.4080.10">
    <property type="entry name" value="ADP-ribosylation/Crystallin J1"/>
    <property type="match status" value="1"/>
</dbReference>
<feature type="binding site" evidence="1">
    <location>
        <position position="285"/>
    </location>
    <ligand>
        <name>Mg(2+)</name>
        <dbReference type="ChEBI" id="CHEBI:18420"/>
        <label>1</label>
    </ligand>
</feature>
<dbReference type="HOGENOM" id="CLU_388180_0_0_12"/>
<evidence type="ECO:0000256" key="1">
    <source>
        <dbReference type="PIRSR" id="PIRSR605502-1"/>
    </source>
</evidence>
<dbReference type="Pfam" id="PF03747">
    <property type="entry name" value="ADP_ribosyl_GH"/>
    <property type="match status" value="1"/>
</dbReference>
<dbReference type="InterPro" id="IPR005502">
    <property type="entry name" value="Ribosyl_crysJ1"/>
</dbReference>
<dbReference type="GO" id="GO:0046872">
    <property type="term" value="F:metal ion binding"/>
    <property type="evidence" value="ECO:0007669"/>
    <property type="project" value="UniProtKB-KW"/>
</dbReference>
<dbReference type="SUPFAM" id="SSF101478">
    <property type="entry name" value="ADP-ribosylglycohydrolase"/>
    <property type="match status" value="1"/>
</dbReference>
<dbReference type="InterPro" id="IPR036705">
    <property type="entry name" value="Ribosyl_crysJ1_sf"/>
</dbReference>
<dbReference type="OrthoDB" id="9761704at2"/>
<evidence type="ECO:0000313" key="2">
    <source>
        <dbReference type="EMBL" id="EPF32290.1"/>
    </source>
</evidence>
<protein>
    <recommendedName>
        <fullName evidence="4">ADP-ribosylglycohydrolase</fullName>
    </recommendedName>
</protein>
<sequence length="686" mass="76168">MKKISQQMYLEKIYAGFLGKNIGIRLGAPVEPSLWTRERIKEFYDTITDYVKPFKNFAADDDANGPVYFLRALEDSRECSAESVGEAWLNYTREGIGMFWWGGYGISTEHTAYFNLLNGMRAPLSGSAAVNGKVRADQIGGQIFIDTWGLIHPSDPERAASDAKKAASVSHDEEGLEGAAFIAACIAAAFDTDDVYKIIKTGLRYVKASSVYRKVVKAVLSFQKEHPASDWEDCLAFLHAQYGYDKYPGACHIVPNAGVCVMALIYGKTFSKGIEIATMAGWDTDCNAGNVGTILGVAGGIEAIPQHYRKPVNDSIVLSGISGYLNILDIPSYAHYLYSLAFKTEKTPYAKGEIRFDFSLPGSTHGFRLSNENLFALKNSGKGLEVLFDRLVRPQSTRLFYKPFYRREDFDDERYMPVFSPTAYPGQTVELIYSLNRIRGEALIIYPYVRATDGTIVKLDRCIRRDREEGDTLISFKIPEVGGALIDEIGLIIEGTSPAKVKDFGILYLKRFSVTGKAAYRIDFKKQYAEFASITPFSFNRGAWTLEGKKLSCLCLHDAQAFTGNYFTENARVSTKVCIHRGDSALVSLRVQGDRRGYYAGFDGDGISILAKKDGKLVRLAHKVFKYENEKAYTFTFSAAADALSFELDGTEVLTAKDADIKYGMTGFYLSRGGRCSFEGLSVTEL</sequence>
<comment type="cofactor">
    <cofactor evidence="1">
        <name>Mg(2+)</name>
        <dbReference type="ChEBI" id="CHEBI:18420"/>
    </cofactor>
    <text evidence="1">Binds 2 magnesium ions per subunit.</text>
</comment>